<name>A0A671NZ08_9TELE</name>
<accession>A0A671NZ08</accession>
<sequence length="491" mass="54153">MESVLYCTIEEQSTDKLKTSESVLSCVRETIIDVNTSRENIIVCTQLRKDNVDASNPVQRKDCISERVLEGGRATVLKPMLPCMYAQDTLSLKLTNGLEKVQKVNQCMHRNAQVVDNKTERNKSGLASMEMKNASSEDILACVEDHAQPFEDTVPQTRDSAMHFASSDINPFIHSKTTMGVNTAIHKKQAFGSAANISCKHSSLNCSNKNMTRCCSVDNGLNIQDSPFCSHLSTYVNHKGLSSTLSSNEYSKYQISSEPLLKAASHSSSGSKKQTLTVLKCDSYNCASAELRHSSGQVGEIVLVYSSEYESQEHPSPSRCDHGTQTIEVNKDLKRKSRHRRSSTQTPVSKPGNGALTTWASLQNMSEHLSDLIVNTSDLLGNIQGMRTGEKPPKYDHPEHCFQVSTVHSCSNFKKDCSTQTSLDIGIQTEDAPVSKNAMAHEVNVIVKVIGSNTCNVSQLDGDAKILKNKCESEQAFERIKSLTPTFQRFL</sequence>
<feature type="region of interest" description="Disordered" evidence="1">
    <location>
        <begin position="330"/>
        <end position="355"/>
    </location>
</feature>
<dbReference type="PANTHER" id="PTHR47117:SF8">
    <property type="entry name" value="KINESIN FAMILY MEMBER 16B"/>
    <property type="match status" value="1"/>
</dbReference>
<dbReference type="PANTHER" id="PTHR47117">
    <property type="entry name" value="STAR-RELATED LIPID TRANSFER PROTEIN 9"/>
    <property type="match status" value="1"/>
</dbReference>
<reference evidence="2" key="1">
    <citation type="submission" date="2025-08" db="UniProtKB">
        <authorList>
            <consortium name="Ensembl"/>
        </authorList>
    </citation>
    <scope>IDENTIFICATION</scope>
</reference>
<keyword evidence="3" id="KW-1185">Reference proteome</keyword>
<dbReference type="Proteomes" id="UP000472260">
    <property type="component" value="Unassembled WGS sequence"/>
</dbReference>
<evidence type="ECO:0000313" key="2">
    <source>
        <dbReference type="Ensembl" id="ENSSANP00000051406.1"/>
    </source>
</evidence>
<evidence type="ECO:0000313" key="3">
    <source>
        <dbReference type="Proteomes" id="UP000472260"/>
    </source>
</evidence>
<reference evidence="2" key="2">
    <citation type="submission" date="2025-09" db="UniProtKB">
        <authorList>
            <consortium name="Ensembl"/>
        </authorList>
    </citation>
    <scope>IDENTIFICATION</scope>
</reference>
<feature type="compositionally biased region" description="Basic residues" evidence="1">
    <location>
        <begin position="333"/>
        <end position="342"/>
    </location>
</feature>
<dbReference type="Ensembl" id="ENSSANT00000054634.1">
    <property type="protein sequence ID" value="ENSSANP00000051406.1"/>
    <property type="gene ID" value="ENSSANG00000025764.1"/>
</dbReference>
<organism evidence="2 3">
    <name type="scientific">Sinocyclocheilus anshuiensis</name>
    <dbReference type="NCBI Taxonomy" id="1608454"/>
    <lineage>
        <taxon>Eukaryota</taxon>
        <taxon>Metazoa</taxon>
        <taxon>Chordata</taxon>
        <taxon>Craniata</taxon>
        <taxon>Vertebrata</taxon>
        <taxon>Euteleostomi</taxon>
        <taxon>Actinopterygii</taxon>
        <taxon>Neopterygii</taxon>
        <taxon>Teleostei</taxon>
        <taxon>Ostariophysi</taxon>
        <taxon>Cypriniformes</taxon>
        <taxon>Cyprinidae</taxon>
        <taxon>Cyprininae</taxon>
        <taxon>Sinocyclocheilus</taxon>
    </lineage>
</organism>
<evidence type="ECO:0000256" key="1">
    <source>
        <dbReference type="SAM" id="MobiDB-lite"/>
    </source>
</evidence>
<dbReference type="AlphaFoldDB" id="A0A671NZ08"/>
<protein>
    <submittedName>
        <fullName evidence="2">Uncharacterized protein</fullName>
    </submittedName>
</protein>
<proteinExistence type="predicted"/>